<name>A0A7W7HXW6_9ACTN</name>
<comment type="caution">
    <text evidence="1">The sequence shown here is derived from an EMBL/GenBank/DDBJ whole genome shotgun (WGS) entry which is preliminary data.</text>
</comment>
<proteinExistence type="predicted"/>
<evidence type="ECO:0000313" key="2">
    <source>
        <dbReference type="Proteomes" id="UP000578112"/>
    </source>
</evidence>
<keyword evidence="2" id="KW-1185">Reference proteome</keyword>
<dbReference type="RefSeq" id="WP_184994185.1">
    <property type="nucleotide sequence ID" value="NZ_BOMK01000006.1"/>
</dbReference>
<organism evidence="1 2">
    <name type="scientific">Actinoplanes digitatis</name>
    <dbReference type="NCBI Taxonomy" id="1868"/>
    <lineage>
        <taxon>Bacteria</taxon>
        <taxon>Bacillati</taxon>
        <taxon>Actinomycetota</taxon>
        <taxon>Actinomycetes</taxon>
        <taxon>Micromonosporales</taxon>
        <taxon>Micromonosporaceae</taxon>
        <taxon>Actinoplanes</taxon>
    </lineage>
</organism>
<reference evidence="1 2" key="1">
    <citation type="submission" date="2020-08" db="EMBL/GenBank/DDBJ databases">
        <title>Sequencing the genomes of 1000 actinobacteria strains.</title>
        <authorList>
            <person name="Klenk H.-P."/>
        </authorList>
    </citation>
    <scope>NUCLEOTIDE SEQUENCE [LARGE SCALE GENOMIC DNA]</scope>
    <source>
        <strain evidence="1 2">DSM 43149</strain>
    </source>
</reference>
<dbReference type="EMBL" id="JACHNH010000001">
    <property type="protein sequence ID" value="MBB4762807.1"/>
    <property type="molecule type" value="Genomic_DNA"/>
</dbReference>
<gene>
    <name evidence="1" type="ORF">BJ971_003363</name>
</gene>
<accession>A0A7W7HXW6</accession>
<protein>
    <submittedName>
        <fullName evidence="1">Transposase</fullName>
    </submittedName>
</protein>
<dbReference type="AlphaFoldDB" id="A0A7W7HXW6"/>
<dbReference type="Proteomes" id="UP000578112">
    <property type="component" value="Unassembled WGS sequence"/>
</dbReference>
<evidence type="ECO:0000313" key="1">
    <source>
        <dbReference type="EMBL" id="MBB4762807.1"/>
    </source>
</evidence>
<sequence length="111" mass="12667">MSSSLPGPVHLIPDPIPLAPPMPGLRRPLFPRGKLARCQAEGCSWRNFLNDLTPEHTCRRHPGQTDFVPDGTRLRVRCFHDGCLQNSVEVTYWRTMHHAENFQCFKHLLPG</sequence>